<dbReference type="SUPFAM" id="SSF88659">
    <property type="entry name" value="Sigma3 and sigma4 domains of RNA polymerase sigma factors"/>
    <property type="match status" value="1"/>
</dbReference>
<dbReference type="PANTHER" id="PTHR43133:SF51">
    <property type="entry name" value="RNA POLYMERASE SIGMA FACTOR"/>
    <property type="match status" value="1"/>
</dbReference>
<evidence type="ECO:0000256" key="3">
    <source>
        <dbReference type="ARBA" id="ARBA00023082"/>
    </source>
</evidence>
<dbReference type="GO" id="GO:0006352">
    <property type="term" value="P:DNA-templated transcription initiation"/>
    <property type="evidence" value="ECO:0007669"/>
    <property type="project" value="InterPro"/>
</dbReference>
<gene>
    <name evidence="9" type="ORF">GNP35_07370</name>
</gene>
<feature type="domain" description="RNA polymerase sigma factor 70 region 4 type 2" evidence="8">
    <location>
        <begin position="104"/>
        <end position="155"/>
    </location>
</feature>
<evidence type="ECO:0000256" key="1">
    <source>
        <dbReference type="ARBA" id="ARBA00010641"/>
    </source>
</evidence>
<dbReference type="InterPro" id="IPR000838">
    <property type="entry name" value="RNA_pol_sigma70_ECF_CS"/>
</dbReference>
<proteinExistence type="inferred from homology"/>
<keyword evidence="2 6" id="KW-0805">Transcription regulation</keyword>
<evidence type="ECO:0000259" key="8">
    <source>
        <dbReference type="Pfam" id="PF08281"/>
    </source>
</evidence>
<organism evidence="9 10">
    <name type="scientific">Psychrosphaera haliotis</name>
    <dbReference type="NCBI Taxonomy" id="555083"/>
    <lineage>
        <taxon>Bacteria</taxon>
        <taxon>Pseudomonadati</taxon>
        <taxon>Pseudomonadota</taxon>
        <taxon>Gammaproteobacteria</taxon>
        <taxon>Alteromonadales</taxon>
        <taxon>Pseudoalteromonadaceae</taxon>
        <taxon>Psychrosphaera</taxon>
    </lineage>
</organism>
<protein>
    <recommendedName>
        <fullName evidence="6">RNA polymerase sigma factor</fullName>
    </recommendedName>
</protein>
<dbReference type="InterPro" id="IPR013324">
    <property type="entry name" value="RNA_pol_sigma_r3/r4-like"/>
</dbReference>
<evidence type="ECO:0000256" key="5">
    <source>
        <dbReference type="ARBA" id="ARBA00023163"/>
    </source>
</evidence>
<dbReference type="PANTHER" id="PTHR43133">
    <property type="entry name" value="RNA POLYMERASE ECF-TYPE SIGMA FACTO"/>
    <property type="match status" value="1"/>
</dbReference>
<dbReference type="InterPro" id="IPR013249">
    <property type="entry name" value="RNA_pol_sigma70_r4_t2"/>
</dbReference>
<dbReference type="Pfam" id="PF04542">
    <property type="entry name" value="Sigma70_r2"/>
    <property type="match status" value="1"/>
</dbReference>
<dbReference type="GO" id="GO:0003677">
    <property type="term" value="F:DNA binding"/>
    <property type="evidence" value="ECO:0007669"/>
    <property type="project" value="UniProtKB-KW"/>
</dbReference>
<dbReference type="InterPro" id="IPR039425">
    <property type="entry name" value="RNA_pol_sigma-70-like"/>
</dbReference>
<dbReference type="AlphaFoldDB" id="A0A6N8F7F1"/>
<dbReference type="InterPro" id="IPR036388">
    <property type="entry name" value="WH-like_DNA-bd_sf"/>
</dbReference>
<feature type="domain" description="RNA polymerase sigma-70 region 2" evidence="7">
    <location>
        <begin position="11"/>
        <end position="77"/>
    </location>
</feature>
<dbReference type="GO" id="GO:0016987">
    <property type="term" value="F:sigma factor activity"/>
    <property type="evidence" value="ECO:0007669"/>
    <property type="project" value="UniProtKB-KW"/>
</dbReference>
<evidence type="ECO:0000259" key="7">
    <source>
        <dbReference type="Pfam" id="PF04542"/>
    </source>
</evidence>
<evidence type="ECO:0000256" key="6">
    <source>
        <dbReference type="RuleBase" id="RU000716"/>
    </source>
</evidence>
<dbReference type="RefSeq" id="WP_155695502.1">
    <property type="nucleotide sequence ID" value="NZ_BAAAFQ010000004.1"/>
</dbReference>
<dbReference type="Pfam" id="PF08281">
    <property type="entry name" value="Sigma70_r4_2"/>
    <property type="match status" value="1"/>
</dbReference>
<dbReference type="PROSITE" id="PS01063">
    <property type="entry name" value="SIGMA70_ECF"/>
    <property type="match status" value="1"/>
</dbReference>
<dbReference type="Gene3D" id="1.10.1740.10">
    <property type="match status" value="1"/>
</dbReference>
<dbReference type="InterPro" id="IPR007627">
    <property type="entry name" value="RNA_pol_sigma70_r2"/>
</dbReference>
<keyword evidence="5 6" id="KW-0804">Transcription</keyword>
<reference evidence="9 10" key="1">
    <citation type="submission" date="2019-11" db="EMBL/GenBank/DDBJ databases">
        <title>P. haliotis isolates from Z. marina roots.</title>
        <authorList>
            <person name="Cohen M."/>
            <person name="Jospin G."/>
            <person name="Eisen J.A."/>
            <person name="Coil D.A."/>
        </authorList>
    </citation>
    <scope>NUCLEOTIDE SEQUENCE [LARGE SCALE GENOMIC DNA]</scope>
    <source>
        <strain evidence="9 10">UCD-MCMsp1aY</strain>
    </source>
</reference>
<comment type="similarity">
    <text evidence="1 6">Belongs to the sigma-70 factor family. ECF subfamily.</text>
</comment>
<keyword evidence="3 6" id="KW-0731">Sigma factor</keyword>
<dbReference type="NCBIfam" id="NF009170">
    <property type="entry name" value="PRK12517.1"/>
    <property type="match status" value="1"/>
</dbReference>
<dbReference type="NCBIfam" id="TIGR02937">
    <property type="entry name" value="sigma70-ECF"/>
    <property type="match status" value="1"/>
</dbReference>
<dbReference type="SUPFAM" id="SSF88946">
    <property type="entry name" value="Sigma2 domain of RNA polymerase sigma factors"/>
    <property type="match status" value="1"/>
</dbReference>
<keyword evidence="4 6" id="KW-0238">DNA-binding</keyword>
<dbReference type="InterPro" id="IPR013325">
    <property type="entry name" value="RNA_pol_sigma_r2"/>
</dbReference>
<evidence type="ECO:0000313" key="9">
    <source>
        <dbReference type="EMBL" id="MUH72313.1"/>
    </source>
</evidence>
<dbReference type="OrthoDB" id="9803470at2"/>
<evidence type="ECO:0000256" key="4">
    <source>
        <dbReference type="ARBA" id="ARBA00023125"/>
    </source>
</evidence>
<dbReference type="Gene3D" id="1.10.10.10">
    <property type="entry name" value="Winged helix-like DNA-binding domain superfamily/Winged helix DNA-binding domain"/>
    <property type="match status" value="1"/>
</dbReference>
<evidence type="ECO:0000256" key="2">
    <source>
        <dbReference type="ARBA" id="ARBA00023015"/>
    </source>
</evidence>
<comment type="caution">
    <text evidence="9">The sequence shown here is derived from an EMBL/GenBank/DDBJ whole genome shotgun (WGS) entry which is preliminary data.</text>
</comment>
<sequence>MKTKYLTYETLVRAYSKDLYRYAYWLCRDANVVDDIVQETFLRAWRSLESLKDNNAAKSWLITILRRENARRFERKQLDLVDIDDYEVSDLTSTSTEQEMENHLLQRQIFKLSEEYREPLILQVIGGFSGEEIASILELNKNTVMTRLFRARNQLKEILDTNSMQKGAQNG</sequence>
<dbReference type="EMBL" id="WOCD01000003">
    <property type="protein sequence ID" value="MUH72313.1"/>
    <property type="molecule type" value="Genomic_DNA"/>
</dbReference>
<name>A0A6N8F7F1_9GAMM</name>
<dbReference type="CDD" id="cd06171">
    <property type="entry name" value="Sigma70_r4"/>
    <property type="match status" value="1"/>
</dbReference>
<dbReference type="InterPro" id="IPR014284">
    <property type="entry name" value="RNA_pol_sigma-70_dom"/>
</dbReference>
<keyword evidence="10" id="KW-1185">Reference proteome</keyword>
<evidence type="ECO:0000313" key="10">
    <source>
        <dbReference type="Proteomes" id="UP000439994"/>
    </source>
</evidence>
<dbReference type="Proteomes" id="UP000439994">
    <property type="component" value="Unassembled WGS sequence"/>
</dbReference>
<accession>A0A6N8F7F1</accession>